<reference evidence="10" key="1">
    <citation type="submission" date="2016-10" db="EMBL/GenBank/DDBJ databases">
        <authorList>
            <person name="Varghese N."/>
            <person name="Submissions S."/>
        </authorList>
    </citation>
    <scope>NUCLEOTIDE SEQUENCE [LARGE SCALE GENOMIC DNA]</scope>
    <source>
        <strain evidence="10">DSM 22965</strain>
    </source>
</reference>
<dbReference type="GO" id="GO:0005886">
    <property type="term" value="C:plasma membrane"/>
    <property type="evidence" value="ECO:0007669"/>
    <property type="project" value="UniProtKB-SubCell"/>
</dbReference>
<comment type="similarity">
    <text evidence="7">Belongs to the binding-protein-dependent transport system permease family.</text>
</comment>
<evidence type="ECO:0000259" key="8">
    <source>
        <dbReference type="PROSITE" id="PS50928"/>
    </source>
</evidence>
<evidence type="ECO:0000256" key="5">
    <source>
        <dbReference type="ARBA" id="ARBA00022989"/>
    </source>
</evidence>
<dbReference type="InterPro" id="IPR000515">
    <property type="entry name" value="MetI-like"/>
</dbReference>
<keyword evidence="5 7" id="KW-1133">Transmembrane helix</keyword>
<dbReference type="PROSITE" id="PS50928">
    <property type="entry name" value="ABC_TM1"/>
    <property type="match status" value="1"/>
</dbReference>
<dbReference type="STRING" id="684552.SAMN04489719_0643"/>
<evidence type="ECO:0000256" key="2">
    <source>
        <dbReference type="ARBA" id="ARBA00022448"/>
    </source>
</evidence>
<keyword evidence="6 7" id="KW-0472">Membrane</keyword>
<feature type="transmembrane region" description="Helical" evidence="7">
    <location>
        <begin position="280"/>
        <end position="303"/>
    </location>
</feature>
<dbReference type="EMBL" id="LT629734">
    <property type="protein sequence ID" value="SDR74854.1"/>
    <property type="molecule type" value="Genomic_DNA"/>
</dbReference>
<dbReference type="RefSeq" id="WP_231945560.1">
    <property type="nucleotide sequence ID" value="NZ_LT629734.1"/>
</dbReference>
<dbReference type="Gene3D" id="1.10.3720.10">
    <property type="entry name" value="MetI-like"/>
    <property type="match status" value="1"/>
</dbReference>
<gene>
    <name evidence="9" type="ORF">SAMN04489719_0643</name>
</gene>
<keyword evidence="4 7" id="KW-0812">Transmembrane</keyword>
<evidence type="ECO:0000256" key="3">
    <source>
        <dbReference type="ARBA" id="ARBA00022475"/>
    </source>
</evidence>
<dbReference type="Proteomes" id="UP000199649">
    <property type="component" value="Chromosome I"/>
</dbReference>
<evidence type="ECO:0000256" key="6">
    <source>
        <dbReference type="ARBA" id="ARBA00023136"/>
    </source>
</evidence>
<keyword evidence="2 7" id="KW-0813">Transport</keyword>
<feature type="transmembrane region" description="Helical" evidence="7">
    <location>
        <begin position="224"/>
        <end position="246"/>
    </location>
</feature>
<comment type="subcellular location">
    <subcellularLocation>
        <location evidence="1 7">Cell membrane</location>
        <topology evidence="1 7">Multi-pass membrane protein</topology>
    </subcellularLocation>
</comment>
<name>A0A1H1LJX0_9MICO</name>
<accession>A0A1H1LJX0</accession>
<feature type="transmembrane region" description="Helical" evidence="7">
    <location>
        <begin position="172"/>
        <end position="193"/>
    </location>
</feature>
<evidence type="ECO:0000256" key="4">
    <source>
        <dbReference type="ARBA" id="ARBA00022692"/>
    </source>
</evidence>
<keyword evidence="3" id="KW-1003">Cell membrane</keyword>
<proteinExistence type="inferred from homology"/>
<dbReference type="Pfam" id="PF00528">
    <property type="entry name" value="BPD_transp_1"/>
    <property type="match status" value="1"/>
</dbReference>
<organism evidence="9 10">
    <name type="scientific">Agrococcus carbonis</name>
    <dbReference type="NCBI Taxonomy" id="684552"/>
    <lineage>
        <taxon>Bacteria</taxon>
        <taxon>Bacillati</taxon>
        <taxon>Actinomycetota</taxon>
        <taxon>Actinomycetes</taxon>
        <taxon>Micrococcales</taxon>
        <taxon>Microbacteriaceae</taxon>
        <taxon>Agrococcus</taxon>
    </lineage>
</organism>
<evidence type="ECO:0000256" key="7">
    <source>
        <dbReference type="RuleBase" id="RU363032"/>
    </source>
</evidence>
<dbReference type="Pfam" id="PF12911">
    <property type="entry name" value="OppC_N"/>
    <property type="match status" value="1"/>
</dbReference>
<dbReference type="InterPro" id="IPR035906">
    <property type="entry name" value="MetI-like_sf"/>
</dbReference>
<sequence length="330" mass="35753">MTNPTATDTTVGQSQGRLILRRFVSNKTSMVSLVLLFAIFAFSISAIGLGPIPGWWQYNYYQPYPVLDAGRPTLSLIPEWLGGAGIALGEHPFGQTRIGIDYFAQTMRGVQNSFVVIVLLAGVATVLGTVVGAIAGYYRGWVDAILMRITDVFIVIPTIVVGAVVGRMTGGLGVQYLAICLGLVAWMGIARLVRAEFLSLREREFVEAARVAGASDMRIIFKHILPNAVGVVIVAGSLIAAAAVILEASLSFLGYGILPPDTSLGRQVSENQSAFATRPWLFWFPAAFIVVPALLINFIGDGLRDAFDPRQKRFSVRRTKELPENAEHRG</sequence>
<evidence type="ECO:0000256" key="1">
    <source>
        <dbReference type="ARBA" id="ARBA00004651"/>
    </source>
</evidence>
<dbReference type="CDD" id="cd06261">
    <property type="entry name" value="TM_PBP2"/>
    <property type="match status" value="1"/>
</dbReference>
<protein>
    <submittedName>
        <fullName evidence="9">Peptide/nickel transport system permease protein</fullName>
    </submittedName>
</protein>
<evidence type="ECO:0000313" key="10">
    <source>
        <dbReference type="Proteomes" id="UP000199649"/>
    </source>
</evidence>
<feature type="transmembrane region" description="Helical" evidence="7">
    <location>
        <begin position="145"/>
        <end position="166"/>
    </location>
</feature>
<dbReference type="InterPro" id="IPR025966">
    <property type="entry name" value="OppC_N"/>
</dbReference>
<keyword evidence="10" id="KW-1185">Reference proteome</keyword>
<feature type="transmembrane region" description="Helical" evidence="7">
    <location>
        <begin position="114"/>
        <end position="138"/>
    </location>
</feature>
<dbReference type="PANTHER" id="PTHR43386">
    <property type="entry name" value="OLIGOPEPTIDE TRANSPORT SYSTEM PERMEASE PROTEIN APPC"/>
    <property type="match status" value="1"/>
</dbReference>
<dbReference type="SUPFAM" id="SSF161098">
    <property type="entry name" value="MetI-like"/>
    <property type="match status" value="1"/>
</dbReference>
<evidence type="ECO:0000313" key="9">
    <source>
        <dbReference type="EMBL" id="SDR74854.1"/>
    </source>
</evidence>
<dbReference type="GO" id="GO:0055085">
    <property type="term" value="P:transmembrane transport"/>
    <property type="evidence" value="ECO:0007669"/>
    <property type="project" value="InterPro"/>
</dbReference>
<feature type="transmembrane region" description="Helical" evidence="7">
    <location>
        <begin position="30"/>
        <end position="56"/>
    </location>
</feature>
<feature type="domain" description="ABC transmembrane type-1" evidence="8">
    <location>
        <begin position="110"/>
        <end position="300"/>
    </location>
</feature>
<dbReference type="InterPro" id="IPR050366">
    <property type="entry name" value="BP-dependent_transpt_permease"/>
</dbReference>
<dbReference type="AlphaFoldDB" id="A0A1H1LJX0"/>
<dbReference type="PANTHER" id="PTHR43386:SF1">
    <property type="entry name" value="D,D-DIPEPTIDE TRANSPORT SYSTEM PERMEASE PROTEIN DDPC-RELATED"/>
    <property type="match status" value="1"/>
</dbReference>